<sequence length="65" mass="7049">MPPAGKPRRFPAGGSHIEIARKEAALHMRIPLGLLDALKARAASKGIPYTRYVRMLIEADIARAG</sequence>
<name>A0A426FSK4_9BURK</name>
<dbReference type="Proteomes" id="UP000270261">
    <property type="component" value="Unassembled WGS sequence"/>
</dbReference>
<dbReference type="Pfam" id="PF12441">
    <property type="entry name" value="CopG_antitoxin"/>
    <property type="match status" value="1"/>
</dbReference>
<reference evidence="1 2" key="1">
    <citation type="submission" date="2018-11" db="EMBL/GenBank/DDBJ databases">
        <title>Genome sequencing of Lautropia sp. KCOM 2505 (= ChDC F240).</title>
        <authorList>
            <person name="Kook J.-K."/>
            <person name="Park S.-N."/>
            <person name="Lim Y.K."/>
        </authorList>
    </citation>
    <scope>NUCLEOTIDE SEQUENCE [LARGE SCALE GENOMIC DNA]</scope>
    <source>
        <strain evidence="1 2">KCOM 2505</strain>
    </source>
</reference>
<gene>
    <name evidence="1" type="ORF">EHV23_05900</name>
</gene>
<proteinExistence type="predicted"/>
<evidence type="ECO:0000313" key="1">
    <source>
        <dbReference type="EMBL" id="RRN45683.1"/>
    </source>
</evidence>
<dbReference type="InterPro" id="IPR022148">
    <property type="entry name" value="CopG_antitoxin"/>
</dbReference>
<comment type="caution">
    <text evidence="1">The sequence shown here is derived from an EMBL/GenBank/DDBJ whole genome shotgun (WGS) entry which is preliminary data.</text>
</comment>
<dbReference type="AlphaFoldDB" id="A0A426FSK4"/>
<organism evidence="1 2">
    <name type="scientific">Lautropia dentalis</name>
    <dbReference type="NCBI Taxonomy" id="2490857"/>
    <lineage>
        <taxon>Bacteria</taxon>
        <taxon>Pseudomonadati</taxon>
        <taxon>Pseudomonadota</taxon>
        <taxon>Betaproteobacteria</taxon>
        <taxon>Burkholderiales</taxon>
        <taxon>Burkholderiaceae</taxon>
        <taxon>Lautropia</taxon>
    </lineage>
</organism>
<keyword evidence="2" id="KW-1185">Reference proteome</keyword>
<accession>A0A426FSK4</accession>
<evidence type="ECO:0000313" key="2">
    <source>
        <dbReference type="Proteomes" id="UP000270261"/>
    </source>
</evidence>
<dbReference type="RefSeq" id="WP_125095112.1">
    <property type="nucleotide sequence ID" value="NZ_RRUE01000001.1"/>
</dbReference>
<protein>
    <submittedName>
        <fullName evidence="1">Uncharacterized protein</fullName>
    </submittedName>
</protein>
<dbReference type="OrthoDB" id="7107921at2"/>
<dbReference type="EMBL" id="RRUE01000001">
    <property type="protein sequence ID" value="RRN45683.1"/>
    <property type="molecule type" value="Genomic_DNA"/>
</dbReference>